<feature type="binding site" evidence="5">
    <location>
        <position position="233"/>
    </location>
    <ligand>
        <name>a divalent metal cation</name>
        <dbReference type="ChEBI" id="CHEBI:60240"/>
        <label>1</label>
    </ligand>
</feature>
<name>A0LHK1_SYNFM</name>
<dbReference type="AlphaFoldDB" id="A0LHK1"/>
<dbReference type="eggNOG" id="COG0327">
    <property type="taxonomic scope" value="Bacteria"/>
</dbReference>
<dbReference type="GO" id="GO:0046872">
    <property type="term" value="F:metal ion binding"/>
    <property type="evidence" value="ECO:0007669"/>
    <property type="project" value="UniProtKB-KW"/>
</dbReference>
<keyword evidence="7" id="KW-1185">Reference proteome</keyword>
<dbReference type="InterPro" id="IPR002678">
    <property type="entry name" value="DUF34/NIF3"/>
</dbReference>
<dbReference type="HOGENOM" id="CLU_037423_2_0_7"/>
<sequence length="279" mass="29676">MPKVKDVMDWVDAYAPFRFSAGWDRCGLQVGDPEAELSRLLVALDPGSTTLGEALSLKCQCVVTHHPLIFQPLESVRADVFPGKLIMTAVREGISLICAHTNLDAARAGTNEQLARVFALQGVTPLEIDAAWQDEPRYAGMGCVGELPAEMSLDGLASFAAAAMGGGAVRVVGEPGRSVRRVAVCTGSGGGLLDAVITGRADVYITGDVKYHDAMRAEEHGLAVIDIGHFSSERVVLQPLAEYLRSRAVGQEAGLEVFVARREKDPLRIVGSAVEPLSP</sequence>
<reference evidence="6 7" key="1">
    <citation type="submission" date="2006-10" db="EMBL/GenBank/DDBJ databases">
        <title>Complete sequence of Syntrophobacter fumaroxidans MPOB.</title>
        <authorList>
            <consortium name="US DOE Joint Genome Institute"/>
            <person name="Copeland A."/>
            <person name="Lucas S."/>
            <person name="Lapidus A."/>
            <person name="Barry K."/>
            <person name="Detter J.C."/>
            <person name="Glavina del Rio T."/>
            <person name="Hammon N."/>
            <person name="Israni S."/>
            <person name="Pitluck S."/>
            <person name="Goltsman E.G."/>
            <person name="Martinez M."/>
            <person name="Schmutz J."/>
            <person name="Larimer F."/>
            <person name="Land M."/>
            <person name="Hauser L."/>
            <person name="Kyrpides N."/>
            <person name="Kim E."/>
            <person name="Boone D.R."/>
            <person name="Brockman F."/>
            <person name="Culley D."/>
            <person name="Ferry J."/>
            <person name="Gunsalus R."/>
            <person name="McInerney M.J."/>
            <person name="Morrison M."/>
            <person name="Plugge C."/>
            <person name="Rohlin L."/>
            <person name="Scholten J."/>
            <person name="Sieber J."/>
            <person name="Stams A.J.M."/>
            <person name="Worm P."/>
            <person name="Henstra A.M."/>
            <person name="Richardson P."/>
        </authorList>
    </citation>
    <scope>NUCLEOTIDE SEQUENCE [LARGE SCALE GENOMIC DNA]</scope>
    <source>
        <strain evidence="7">DSM 10017 / MPOB</strain>
    </source>
</reference>
<evidence type="ECO:0000256" key="3">
    <source>
        <dbReference type="ARBA" id="ARBA00022112"/>
    </source>
</evidence>
<dbReference type="Gene3D" id="3.40.1390.30">
    <property type="entry name" value="NIF3 (NGG1p interacting factor 3)-like"/>
    <property type="match status" value="2"/>
</dbReference>
<dbReference type="PANTHER" id="PTHR13799:SF14">
    <property type="entry name" value="GTP CYCLOHYDROLASE 1 TYPE 2 HOMOLOG"/>
    <property type="match status" value="1"/>
</dbReference>
<dbReference type="FunFam" id="3.40.1390.30:FF:000001">
    <property type="entry name" value="GTP cyclohydrolase 1 type 2"/>
    <property type="match status" value="1"/>
</dbReference>
<comment type="similarity">
    <text evidence="1">Belongs to the GTP cyclohydrolase I type 2/NIF3 family.</text>
</comment>
<proteinExistence type="inferred from homology"/>
<evidence type="ECO:0000256" key="2">
    <source>
        <dbReference type="ARBA" id="ARBA00011643"/>
    </source>
</evidence>
<feature type="binding site" evidence="5">
    <location>
        <position position="104"/>
    </location>
    <ligand>
        <name>a divalent metal cation</name>
        <dbReference type="ChEBI" id="CHEBI:60240"/>
        <label>1</label>
    </ligand>
</feature>
<dbReference type="InParanoid" id="A0LHK1"/>
<dbReference type="EMBL" id="CP000478">
    <property type="protein sequence ID" value="ABK16903.1"/>
    <property type="molecule type" value="Genomic_DNA"/>
</dbReference>
<dbReference type="STRING" id="335543.Sfum_1210"/>
<evidence type="ECO:0000256" key="4">
    <source>
        <dbReference type="ARBA" id="ARBA00022723"/>
    </source>
</evidence>
<keyword evidence="4 5" id="KW-0479">Metal-binding</keyword>
<evidence type="ECO:0000256" key="1">
    <source>
        <dbReference type="ARBA" id="ARBA00006964"/>
    </source>
</evidence>
<dbReference type="PANTHER" id="PTHR13799">
    <property type="entry name" value="NGG1 INTERACTING FACTOR 3"/>
    <property type="match status" value="1"/>
</dbReference>
<organism evidence="6 7">
    <name type="scientific">Syntrophobacter fumaroxidans (strain DSM 10017 / MPOB)</name>
    <dbReference type="NCBI Taxonomy" id="335543"/>
    <lineage>
        <taxon>Bacteria</taxon>
        <taxon>Pseudomonadati</taxon>
        <taxon>Thermodesulfobacteriota</taxon>
        <taxon>Syntrophobacteria</taxon>
        <taxon>Syntrophobacterales</taxon>
        <taxon>Syntrophobacteraceae</taxon>
        <taxon>Syntrophobacter</taxon>
    </lineage>
</organism>
<gene>
    <name evidence="6" type="ordered locus">Sfum_1210</name>
</gene>
<dbReference type="RefSeq" id="WP_011698074.1">
    <property type="nucleotide sequence ID" value="NC_008554.1"/>
</dbReference>
<dbReference type="InterPro" id="IPR036069">
    <property type="entry name" value="DUF34/NIF3_sf"/>
</dbReference>
<dbReference type="SUPFAM" id="SSF102705">
    <property type="entry name" value="NIF3 (NGG1p interacting factor 3)-like"/>
    <property type="match status" value="1"/>
</dbReference>
<feature type="binding site" evidence="5">
    <location>
        <position position="65"/>
    </location>
    <ligand>
        <name>a divalent metal cation</name>
        <dbReference type="ChEBI" id="CHEBI:60240"/>
        <label>1</label>
    </ligand>
</feature>
<protein>
    <recommendedName>
        <fullName evidence="3">GTP cyclohydrolase 1 type 2 homolog</fullName>
    </recommendedName>
</protein>
<dbReference type="OrthoDB" id="9792792at2"/>
<evidence type="ECO:0000313" key="7">
    <source>
        <dbReference type="Proteomes" id="UP000001784"/>
    </source>
</evidence>
<evidence type="ECO:0000313" key="6">
    <source>
        <dbReference type="EMBL" id="ABK16903.1"/>
    </source>
</evidence>
<dbReference type="Proteomes" id="UP000001784">
    <property type="component" value="Chromosome"/>
</dbReference>
<feature type="binding site" evidence="5">
    <location>
        <position position="229"/>
    </location>
    <ligand>
        <name>a divalent metal cation</name>
        <dbReference type="ChEBI" id="CHEBI:60240"/>
        <label>1</label>
    </ligand>
</feature>
<feature type="binding site" evidence="5">
    <location>
        <position position="66"/>
    </location>
    <ligand>
        <name>a divalent metal cation</name>
        <dbReference type="ChEBI" id="CHEBI:60240"/>
        <label>1</label>
    </ligand>
</feature>
<dbReference type="KEGG" id="sfu:Sfum_1210"/>
<accession>A0LHK1</accession>
<comment type="subunit">
    <text evidence="2">Homohexamer.</text>
</comment>
<evidence type="ECO:0000256" key="5">
    <source>
        <dbReference type="PIRSR" id="PIRSR602678-1"/>
    </source>
</evidence>
<dbReference type="NCBIfam" id="TIGR00486">
    <property type="entry name" value="YbgI_SA1388"/>
    <property type="match status" value="1"/>
</dbReference>
<dbReference type="GO" id="GO:0005737">
    <property type="term" value="C:cytoplasm"/>
    <property type="evidence" value="ECO:0007669"/>
    <property type="project" value="TreeGrafter"/>
</dbReference>
<dbReference type="Pfam" id="PF01784">
    <property type="entry name" value="DUF34_NIF3"/>
    <property type="match status" value="1"/>
</dbReference>